<dbReference type="InterPro" id="IPR013083">
    <property type="entry name" value="Znf_RING/FYVE/PHD"/>
</dbReference>
<keyword evidence="2" id="KW-0479">Metal-binding</keyword>
<dbReference type="PANTHER" id="PTHR15067:SF4">
    <property type="entry name" value="E3 UBIQUITIN-PROTEIN LIGASE RNF8"/>
    <property type="match status" value="1"/>
</dbReference>
<dbReference type="GO" id="GO:0005829">
    <property type="term" value="C:cytosol"/>
    <property type="evidence" value="ECO:0007669"/>
    <property type="project" value="TreeGrafter"/>
</dbReference>
<gene>
    <name evidence="10" type="ORF">GDO86_020405</name>
</gene>
<dbReference type="PROSITE" id="PS00518">
    <property type="entry name" value="ZF_RING_1"/>
    <property type="match status" value="1"/>
</dbReference>
<organism evidence="10 11">
    <name type="scientific">Hymenochirus boettgeri</name>
    <name type="common">Congo dwarf clawed frog</name>
    <dbReference type="NCBI Taxonomy" id="247094"/>
    <lineage>
        <taxon>Eukaryota</taxon>
        <taxon>Metazoa</taxon>
        <taxon>Chordata</taxon>
        <taxon>Craniata</taxon>
        <taxon>Vertebrata</taxon>
        <taxon>Euteleostomi</taxon>
        <taxon>Amphibia</taxon>
        <taxon>Batrachia</taxon>
        <taxon>Anura</taxon>
        <taxon>Pipoidea</taxon>
        <taxon>Pipidae</taxon>
        <taxon>Pipinae</taxon>
        <taxon>Hymenochirus</taxon>
    </lineage>
</organism>
<dbReference type="FunFam" id="1.20.5.170:FF:000050">
    <property type="entry name" value="E3 ubiquitin-protein ligase RNF8"/>
    <property type="match status" value="1"/>
</dbReference>
<dbReference type="Gene3D" id="1.20.5.170">
    <property type="match status" value="1"/>
</dbReference>
<keyword evidence="5" id="KW-0862">Zinc</keyword>
<keyword evidence="7" id="KW-0175">Coiled coil</keyword>
<name>A0A8T2IHK4_9PIPI</name>
<evidence type="ECO:0000256" key="7">
    <source>
        <dbReference type="SAM" id="Coils"/>
    </source>
</evidence>
<dbReference type="PANTHER" id="PTHR15067">
    <property type="entry name" value="E3 UBIQUITIN-PROTEIN LIGASE RNF8"/>
    <property type="match status" value="1"/>
</dbReference>
<evidence type="ECO:0000256" key="6">
    <source>
        <dbReference type="PROSITE-ProRule" id="PRU00175"/>
    </source>
</evidence>
<accession>A0A8T2IHK4</accession>
<evidence type="ECO:0000256" key="2">
    <source>
        <dbReference type="ARBA" id="ARBA00022723"/>
    </source>
</evidence>
<dbReference type="InterPro" id="IPR001841">
    <property type="entry name" value="Znf_RING"/>
</dbReference>
<dbReference type="PROSITE" id="PS50089">
    <property type="entry name" value="ZF_RING_2"/>
    <property type="match status" value="1"/>
</dbReference>
<dbReference type="GO" id="GO:0035861">
    <property type="term" value="C:site of double-strand break"/>
    <property type="evidence" value="ECO:0007669"/>
    <property type="project" value="TreeGrafter"/>
</dbReference>
<dbReference type="GO" id="GO:0008270">
    <property type="term" value="F:zinc ion binding"/>
    <property type="evidence" value="ECO:0007669"/>
    <property type="project" value="UniProtKB-KW"/>
</dbReference>
<evidence type="ECO:0000313" key="11">
    <source>
        <dbReference type="Proteomes" id="UP000812440"/>
    </source>
</evidence>
<keyword evidence="1" id="KW-0808">Transferase</keyword>
<dbReference type="Proteomes" id="UP000812440">
    <property type="component" value="Unassembled WGS sequence"/>
</dbReference>
<feature type="compositionally biased region" description="Basic and acidic residues" evidence="8">
    <location>
        <begin position="63"/>
        <end position="72"/>
    </location>
</feature>
<feature type="domain" description="RING-type" evidence="9">
    <location>
        <begin position="279"/>
        <end position="317"/>
    </location>
</feature>
<reference evidence="10" key="1">
    <citation type="thesis" date="2020" institute="ProQuest LLC" country="789 East Eisenhower Parkway, Ann Arbor, MI, USA">
        <title>Comparative Genomics and Chromosome Evolution.</title>
        <authorList>
            <person name="Mudd A.B."/>
        </authorList>
    </citation>
    <scope>NUCLEOTIDE SEQUENCE</scope>
    <source>
        <strain evidence="10">Female2</strain>
        <tissue evidence="10">Blood</tissue>
    </source>
</reference>
<evidence type="ECO:0000256" key="5">
    <source>
        <dbReference type="ARBA" id="ARBA00022833"/>
    </source>
</evidence>
<feature type="region of interest" description="Disordered" evidence="8">
    <location>
        <begin position="17"/>
        <end position="80"/>
    </location>
</feature>
<proteinExistence type="predicted"/>
<dbReference type="GO" id="GO:0070936">
    <property type="term" value="P:protein K48-linked ubiquitination"/>
    <property type="evidence" value="ECO:0007669"/>
    <property type="project" value="TreeGrafter"/>
</dbReference>
<dbReference type="OrthoDB" id="5330228at2759"/>
<keyword evidence="3 6" id="KW-0863">Zinc-finger</keyword>
<dbReference type="Pfam" id="PF13920">
    <property type="entry name" value="zf-C3HC4_3"/>
    <property type="match status" value="1"/>
</dbReference>
<dbReference type="Gene3D" id="3.30.40.10">
    <property type="entry name" value="Zinc/RING finger domain, C3HC4 (zinc finger)"/>
    <property type="match status" value="1"/>
</dbReference>
<evidence type="ECO:0000313" key="10">
    <source>
        <dbReference type="EMBL" id="KAG8430550.1"/>
    </source>
</evidence>
<dbReference type="InterPro" id="IPR017907">
    <property type="entry name" value="Znf_RING_CS"/>
</dbReference>
<evidence type="ECO:0000256" key="8">
    <source>
        <dbReference type="SAM" id="MobiDB-lite"/>
    </source>
</evidence>
<dbReference type="GO" id="GO:0061630">
    <property type="term" value="F:ubiquitin protein ligase activity"/>
    <property type="evidence" value="ECO:0007669"/>
    <property type="project" value="TreeGrafter"/>
</dbReference>
<sequence length="428" mass="49003">MDNAEFEYKLVRENLDHISPFLTKPLPGRTKTQRTKRKFPSEDADASGNEGPSSFCKVKSHRTSKDPDESARSTHSYELCKQPTMKVELPSCTAQSELKDSGEGDAVAPNQQPCRSTMQLSKVRHSMEEIRRLNVQMKEKQMEMQEKMNAPPESQQMDPSGVLAVQKELHALRSQLSDEREEHLHSIKDLKQIFQEEQHKLGSQRQAEEQQLKEQLAQALQEHTQLMEELNRNKNDFQQIIQAKNKELQETKEEKEKVRAQNEEVLSHMNDVLDNELQCIICSEHFIEAVTLNCAHSFCSYCIKTWRKRKDECPICRQDILSETRSLVLDNCIDSMVAKLSPEMRSRRASLILERKGITEAEDLAPVLLVSDSSSVHSFSSYLIYSSSSSSDSDELDDDVWGYGSPHHLDDIYVSLSDSSSDYEDLTF</sequence>
<dbReference type="GO" id="GO:0006511">
    <property type="term" value="P:ubiquitin-dependent protein catabolic process"/>
    <property type="evidence" value="ECO:0007669"/>
    <property type="project" value="TreeGrafter"/>
</dbReference>
<feature type="coiled-coil region" evidence="7">
    <location>
        <begin position="123"/>
        <end position="182"/>
    </location>
</feature>
<dbReference type="CDD" id="cd16535">
    <property type="entry name" value="RING-HC_RNF8"/>
    <property type="match status" value="1"/>
</dbReference>
<dbReference type="AlphaFoldDB" id="A0A8T2IHK4"/>
<evidence type="ECO:0000256" key="4">
    <source>
        <dbReference type="ARBA" id="ARBA00022786"/>
    </source>
</evidence>
<feature type="coiled-coil region" evidence="7">
    <location>
        <begin position="209"/>
        <end position="268"/>
    </location>
</feature>
<comment type="caution">
    <text evidence="10">The sequence shown here is derived from an EMBL/GenBank/DDBJ whole genome shotgun (WGS) entry which is preliminary data.</text>
</comment>
<dbReference type="GO" id="GO:0006302">
    <property type="term" value="P:double-strand break repair"/>
    <property type="evidence" value="ECO:0007669"/>
    <property type="project" value="TreeGrafter"/>
</dbReference>
<dbReference type="EMBL" id="JAACNH010000858">
    <property type="protein sequence ID" value="KAG8430550.1"/>
    <property type="molecule type" value="Genomic_DNA"/>
</dbReference>
<dbReference type="GO" id="GO:0005634">
    <property type="term" value="C:nucleus"/>
    <property type="evidence" value="ECO:0007669"/>
    <property type="project" value="TreeGrafter"/>
</dbReference>
<dbReference type="SUPFAM" id="SSF57850">
    <property type="entry name" value="RING/U-box"/>
    <property type="match status" value="1"/>
</dbReference>
<protein>
    <recommendedName>
        <fullName evidence="9">RING-type domain-containing protein</fullName>
    </recommendedName>
</protein>
<keyword evidence="11" id="KW-1185">Reference proteome</keyword>
<dbReference type="SMART" id="SM00184">
    <property type="entry name" value="RING"/>
    <property type="match status" value="1"/>
</dbReference>
<keyword evidence="4" id="KW-0833">Ubl conjugation pathway</keyword>
<evidence type="ECO:0000256" key="1">
    <source>
        <dbReference type="ARBA" id="ARBA00022679"/>
    </source>
</evidence>
<dbReference type="GO" id="GO:0042393">
    <property type="term" value="F:histone binding"/>
    <property type="evidence" value="ECO:0007669"/>
    <property type="project" value="TreeGrafter"/>
</dbReference>
<dbReference type="GO" id="GO:0000151">
    <property type="term" value="C:ubiquitin ligase complex"/>
    <property type="evidence" value="ECO:0007669"/>
    <property type="project" value="TreeGrafter"/>
</dbReference>
<evidence type="ECO:0000256" key="3">
    <source>
        <dbReference type="ARBA" id="ARBA00022771"/>
    </source>
</evidence>
<evidence type="ECO:0000259" key="9">
    <source>
        <dbReference type="PROSITE" id="PS50089"/>
    </source>
</evidence>